<gene>
    <name evidence="1" type="ORF">CAUJ_LOCUS12971</name>
</gene>
<dbReference type="OrthoDB" id="5827637at2759"/>
<evidence type="ECO:0000313" key="1">
    <source>
        <dbReference type="EMBL" id="CAD6197061.1"/>
    </source>
</evidence>
<dbReference type="AlphaFoldDB" id="A0A8S1HQ80"/>
<name>A0A8S1HQ80_9PELO</name>
<accession>A0A8S1HQ80</accession>
<keyword evidence="2" id="KW-1185">Reference proteome</keyword>
<organism evidence="1 2">
    <name type="scientific">Caenorhabditis auriculariae</name>
    <dbReference type="NCBI Taxonomy" id="2777116"/>
    <lineage>
        <taxon>Eukaryota</taxon>
        <taxon>Metazoa</taxon>
        <taxon>Ecdysozoa</taxon>
        <taxon>Nematoda</taxon>
        <taxon>Chromadorea</taxon>
        <taxon>Rhabditida</taxon>
        <taxon>Rhabditina</taxon>
        <taxon>Rhabditomorpha</taxon>
        <taxon>Rhabditoidea</taxon>
        <taxon>Rhabditidae</taxon>
        <taxon>Peloderinae</taxon>
        <taxon>Caenorhabditis</taxon>
    </lineage>
</organism>
<sequence length="289" mass="31821">MMLTHSCVDFDPNDTLTTIFEKTRPPRNFARRASVEILVTEPFRGSLTAAQSTPRQTIAFPSCCQFTSLLFGSTFVVLTSDPKRVPHEDIRKYSGSCLLLVEMMSVLWTPSKRNATATLRVFQVRPAPSIFLSEIVAELFIVNVQRSTDSSAFTASSHCFIGEVLQLLFAETSAQMGAIPVVDCTGSVCFKAVIKEPPVERTVCETGGAIVRGCWSDAMQSADKIPLARKNMIRMTQTADSNDTVGVIYTCDGFLCNSTVTPTLFRLTLRTSISSFRRISCHTAYQGLL</sequence>
<dbReference type="Proteomes" id="UP000835052">
    <property type="component" value="Unassembled WGS sequence"/>
</dbReference>
<proteinExistence type="predicted"/>
<evidence type="ECO:0000313" key="2">
    <source>
        <dbReference type="Proteomes" id="UP000835052"/>
    </source>
</evidence>
<dbReference type="EMBL" id="CAJGYM010000085">
    <property type="protein sequence ID" value="CAD6197061.1"/>
    <property type="molecule type" value="Genomic_DNA"/>
</dbReference>
<reference evidence="1" key="1">
    <citation type="submission" date="2020-10" db="EMBL/GenBank/DDBJ databases">
        <authorList>
            <person name="Kikuchi T."/>
        </authorList>
    </citation>
    <scope>NUCLEOTIDE SEQUENCE</scope>
    <source>
        <strain evidence="1">NKZ352</strain>
    </source>
</reference>
<comment type="caution">
    <text evidence="1">The sequence shown here is derived from an EMBL/GenBank/DDBJ whole genome shotgun (WGS) entry which is preliminary data.</text>
</comment>
<protein>
    <submittedName>
        <fullName evidence="1">Uncharacterized protein</fullName>
    </submittedName>
</protein>